<dbReference type="AlphaFoldDB" id="A0A1A9UDJ4"/>
<dbReference type="GO" id="GO:0030246">
    <property type="term" value="F:carbohydrate binding"/>
    <property type="evidence" value="ECO:0007669"/>
    <property type="project" value="TreeGrafter"/>
</dbReference>
<reference evidence="2" key="1">
    <citation type="submission" date="2020-05" db="UniProtKB">
        <authorList>
            <consortium name="EnsemblMetazoa"/>
        </authorList>
    </citation>
    <scope>IDENTIFICATION</scope>
    <source>
        <strain evidence="2">TTRI</strain>
    </source>
</reference>
<dbReference type="GO" id="GO:0005615">
    <property type="term" value="C:extracellular space"/>
    <property type="evidence" value="ECO:0007669"/>
    <property type="project" value="TreeGrafter"/>
</dbReference>
<dbReference type="VEuPathDB" id="VectorBase:GAUT000935"/>
<keyword evidence="3" id="KW-1185">Reference proteome</keyword>
<proteinExistence type="inferred from homology"/>
<name>A0A1A9UDJ4_GLOAU</name>
<dbReference type="Gene3D" id="3.20.20.80">
    <property type="entry name" value="Glycosidases"/>
    <property type="match status" value="1"/>
</dbReference>
<evidence type="ECO:0000313" key="2">
    <source>
        <dbReference type="EnsemblMetazoa" id="GAUT000935-PA"/>
    </source>
</evidence>
<evidence type="ECO:0000256" key="1">
    <source>
        <dbReference type="ARBA" id="ARBA00007401"/>
    </source>
</evidence>
<dbReference type="PANTHER" id="PTHR10066:SF67">
    <property type="entry name" value="BETA-GLUCURONIDASE"/>
    <property type="match status" value="1"/>
</dbReference>
<comment type="similarity">
    <text evidence="1">Belongs to the glycosyl hydrolase 2 family.</text>
</comment>
<dbReference type="Proteomes" id="UP000078200">
    <property type="component" value="Unassembled WGS sequence"/>
</dbReference>
<sequence length="308" mass="36025">MDVARGNERKRTSKFKEAELGKTDIIVENVANIKHISKLQRNLSRKENERTNASHCPQLPNERKTLHIMITFLPTMSLLHATCVKKSCRDKYRLTDHLRKVHVNKGHKIRDVCGRCMRNLFERHMLEHAGKPAPEVICDIFNQKLTSQTGLKRHHKKCAVQEQTCPICSKVSPNLQCLCLMMFFSMSSVGETFRRDEFRSYQIYKTSFCRFITSMEVSDDDNRKLPTYKWSEEHQAGLFSKHFKAFDFLRLQDWFIGEFVWYFADFKTEQNVSLYNGFEKLDQNASDEENELTSSNSGSILPNVQFAY</sequence>
<dbReference type="STRING" id="7395.A0A1A9UDJ4"/>
<dbReference type="EnsemblMetazoa" id="GAUT000935-RA">
    <property type="protein sequence ID" value="GAUT000935-PA"/>
    <property type="gene ID" value="GAUT000935"/>
</dbReference>
<dbReference type="GO" id="GO:0004566">
    <property type="term" value="F:beta-glucuronidase activity"/>
    <property type="evidence" value="ECO:0007669"/>
    <property type="project" value="TreeGrafter"/>
</dbReference>
<dbReference type="PANTHER" id="PTHR10066">
    <property type="entry name" value="BETA-GLUCURONIDASE"/>
    <property type="match status" value="1"/>
</dbReference>
<dbReference type="GO" id="GO:0019391">
    <property type="term" value="P:glucuronoside catabolic process"/>
    <property type="evidence" value="ECO:0007669"/>
    <property type="project" value="TreeGrafter"/>
</dbReference>
<organism evidence="2 3">
    <name type="scientific">Glossina austeni</name>
    <name type="common">Savannah tsetse fly</name>
    <dbReference type="NCBI Taxonomy" id="7395"/>
    <lineage>
        <taxon>Eukaryota</taxon>
        <taxon>Metazoa</taxon>
        <taxon>Ecdysozoa</taxon>
        <taxon>Arthropoda</taxon>
        <taxon>Hexapoda</taxon>
        <taxon>Insecta</taxon>
        <taxon>Pterygota</taxon>
        <taxon>Neoptera</taxon>
        <taxon>Endopterygota</taxon>
        <taxon>Diptera</taxon>
        <taxon>Brachycera</taxon>
        <taxon>Muscomorpha</taxon>
        <taxon>Hippoboscoidea</taxon>
        <taxon>Glossinidae</taxon>
        <taxon>Glossina</taxon>
    </lineage>
</organism>
<accession>A0A1A9UDJ4</accession>
<evidence type="ECO:0000313" key="3">
    <source>
        <dbReference type="Proteomes" id="UP000078200"/>
    </source>
</evidence>
<protein>
    <submittedName>
        <fullName evidence="2">Uncharacterized protein</fullName>
    </submittedName>
</protein>